<feature type="domain" description="DUF7495" evidence="2">
    <location>
        <begin position="906"/>
        <end position="1022"/>
    </location>
</feature>
<sequence>MNDDGKPQDVSSAAVNEKTTSIVALLEVANTIRKEKSSDHVDSSSDLKDSITIMPGADDAGAVEAGNTESKVGRSAYSAETVAAISSLAAGESPLFYDDVNGNNDDNNTGGEKSTSSVKKAALAKREITLQDRASAVMSVYKDFIKDDDDDDNIGQYENSAEMVTDDDAMIVPFHTVKHRPLNIHEKRKEGHKVAALDKFCKDVEEGNINVNGRNNFDDSDEEDDDDGSSTQGSHYSKSSKKKRYTNHYPTAASTTAAFRLKAEVAIKAAATKTKIVATNAAVAVKTKYKDKTTNPTKLLEKIGSGVENDFDFANYHDVGGGEDARILSNKNRTNEEMEYGIPPTTITNGFQDVQQRKSAKPLPDWKEDADWRENAKETWEKDHDVSEGTLVTQSVLTNNFRPHWFSDAQGWSGTSYEDAKRFCEYIKVAKDQEDTLHLCPLEVYCPHGPLHDKPLYYEMDAYDSEQWAPISGENERWVMIGNKEHHTCTLNPPQVSVDTLSPTVKKHIMCCQGPSDANVAGNENSSPETADDAIASANQLTQLFYEVTAAYRPITYDRSTGWQGQTYQEAVTYCDSYHNYIPCPYEVYCPDQKHLMAGISGEEGESWAPVVNQENEWVQVGTGDVCELYSERYGSKPDWGVSGENSEAITRHIMCCRAHALQDGEEPQHQPHENPSLPPPTAAIEQHDKNSDLDSEILESDVAEELGFDDGDFGGIDELDFDLLEVKLTQHFNPTWFDRETGWRGQTYEESTEFCNKIDGYIPCPHYVYCPADGKKVLGGRKEEGESWAAVVDGFNEWVQVGAGGECNLYSANEGETPGWGLTGDNNEEITRHIMCCKHQQDGEESNVESDTETVVEESVAETADIDDEGTNAEEPESSTMTQNENESSSMSMLEIATQDTFHPEWFGSSLGWFGGTYGEGKAFCESLPQANNGHWYLCPSSAYCPNGPRDKEPLYLQKDAFEGIQWAPISDKQNGWMMVGKMSQQLPHTCEEYFQINHHDPLWGLDGSSTDMKQHILCCNTPSGIYLSKDDEEDNIVPTNGGNPNKPNHDESALLGIFTPRWFSVTDGWNSGSHDDAIAFCEQHDGIHLNGKKMELCPYVAYCPEGPGTQPIDIGGHVDVNKEGQQWAPLFGQANHWVSISGEKACLAHLEVNGAEPSWGLDASNPDVKKHVLCCSPNQ</sequence>
<name>A0AAD9D971_9STRA</name>
<feature type="compositionally biased region" description="Acidic residues" evidence="1">
    <location>
        <begin position="218"/>
        <end position="228"/>
    </location>
</feature>
<feature type="compositionally biased region" description="Basic and acidic residues" evidence="1">
    <location>
        <begin position="34"/>
        <end position="49"/>
    </location>
</feature>
<dbReference type="Pfam" id="PF24325">
    <property type="entry name" value="DUF7495"/>
    <property type="match status" value="5"/>
</dbReference>
<feature type="compositionally biased region" description="Acidic residues" evidence="1">
    <location>
        <begin position="844"/>
        <end position="878"/>
    </location>
</feature>
<evidence type="ECO:0000313" key="3">
    <source>
        <dbReference type="EMBL" id="KAK1737323.1"/>
    </source>
</evidence>
<dbReference type="InterPro" id="IPR055918">
    <property type="entry name" value="DUF7495"/>
</dbReference>
<feature type="domain" description="DUF7495" evidence="2">
    <location>
        <begin position="556"/>
        <end position="658"/>
    </location>
</feature>
<reference evidence="3" key="1">
    <citation type="submission" date="2023-06" db="EMBL/GenBank/DDBJ databases">
        <title>Survivors Of The Sea: Transcriptome response of Skeletonema marinoi to long-term dormancy.</title>
        <authorList>
            <person name="Pinder M.I.M."/>
            <person name="Kourtchenko O."/>
            <person name="Robertson E.K."/>
            <person name="Larsson T."/>
            <person name="Maumus F."/>
            <person name="Osuna-Cruz C.M."/>
            <person name="Vancaester E."/>
            <person name="Stenow R."/>
            <person name="Vandepoele K."/>
            <person name="Ploug H."/>
            <person name="Bruchert V."/>
            <person name="Godhe A."/>
            <person name="Topel M."/>
        </authorList>
    </citation>
    <scope>NUCLEOTIDE SEQUENCE</scope>
    <source>
        <strain evidence="3">R05AC</strain>
    </source>
</reference>
<evidence type="ECO:0000256" key="1">
    <source>
        <dbReference type="SAM" id="MobiDB-lite"/>
    </source>
</evidence>
<feature type="domain" description="DUF7495" evidence="2">
    <location>
        <begin position="1064"/>
        <end position="1178"/>
    </location>
</feature>
<organism evidence="3 4">
    <name type="scientific">Skeletonema marinoi</name>
    <dbReference type="NCBI Taxonomy" id="267567"/>
    <lineage>
        <taxon>Eukaryota</taxon>
        <taxon>Sar</taxon>
        <taxon>Stramenopiles</taxon>
        <taxon>Ochrophyta</taxon>
        <taxon>Bacillariophyta</taxon>
        <taxon>Coscinodiscophyceae</taxon>
        <taxon>Thalassiosirophycidae</taxon>
        <taxon>Thalassiosirales</taxon>
        <taxon>Skeletonemataceae</taxon>
        <taxon>Skeletonema</taxon>
        <taxon>Skeletonema marinoi-dohrnii complex</taxon>
    </lineage>
</organism>
<evidence type="ECO:0000259" key="2">
    <source>
        <dbReference type="Pfam" id="PF24325"/>
    </source>
</evidence>
<feature type="compositionally biased region" description="Basic and acidic residues" evidence="1">
    <location>
        <begin position="664"/>
        <end position="673"/>
    </location>
</feature>
<feature type="region of interest" description="Disordered" evidence="1">
    <location>
        <begin position="664"/>
        <end position="687"/>
    </location>
</feature>
<gene>
    <name evidence="3" type="ORF">QTG54_012190</name>
</gene>
<evidence type="ECO:0000313" key="4">
    <source>
        <dbReference type="Proteomes" id="UP001224775"/>
    </source>
</evidence>
<dbReference type="Proteomes" id="UP001224775">
    <property type="component" value="Unassembled WGS sequence"/>
</dbReference>
<feature type="domain" description="DUF7495" evidence="2">
    <location>
        <begin position="405"/>
        <end position="513"/>
    </location>
</feature>
<feature type="domain" description="DUF7495" evidence="2">
    <location>
        <begin position="736"/>
        <end position="839"/>
    </location>
</feature>
<dbReference type="EMBL" id="JATAAI010000026">
    <property type="protein sequence ID" value="KAK1737323.1"/>
    <property type="molecule type" value="Genomic_DNA"/>
</dbReference>
<feature type="region of interest" description="Disordered" evidence="1">
    <location>
        <begin position="211"/>
        <end position="245"/>
    </location>
</feature>
<comment type="caution">
    <text evidence="3">The sequence shown here is derived from an EMBL/GenBank/DDBJ whole genome shotgun (WGS) entry which is preliminary data.</text>
</comment>
<keyword evidence="4" id="KW-1185">Reference proteome</keyword>
<feature type="region of interest" description="Disordered" evidence="1">
    <location>
        <begin position="34"/>
        <end position="71"/>
    </location>
</feature>
<proteinExistence type="predicted"/>
<protein>
    <recommendedName>
        <fullName evidence="2">DUF7495 domain-containing protein</fullName>
    </recommendedName>
</protein>
<feature type="region of interest" description="Disordered" evidence="1">
    <location>
        <begin position="842"/>
        <end position="893"/>
    </location>
</feature>
<accession>A0AAD9D971</accession>
<feature type="region of interest" description="Disordered" evidence="1">
    <location>
        <begin position="99"/>
        <end position="118"/>
    </location>
</feature>
<dbReference type="AlphaFoldDB" id="A0AAD9D971"/>
<feature type="compositionally biased region" description="Low complexity" evidence="1">
    <location>
        <begin position="99"/>
        <end position="111"/>
    </location>
</feature>